<reference evidence="2 3" key="1">
    <citation type="journal article" date="2012" name="J. Bacteriol.">
        <title>Draft Genome Sequence of Novosphingobium nitrogenifigens Y88T.</title>
        <authorList>
            <person name="Strabala T.J."/>
            <person name="Macdonald L."/>
            <person name="Liu V."/>
            <person name="Smit A.M."/>
        </authorList>
    </citation>
    <scope>NUCLEOTIDE SEQUENCE [LARGE SCALE GENOMIC DNA]</scope>
    <source>
        <strain evidence="2 3">DSM 19370</strain>
    </source>
</reference>
<dbReference type="Pfam" id="PF06094">
    <property type="entry name" value="GGACT"/>
    <property type="match status" value="1"/>
</dbReference>
<dbReference type="HOGENOM" id="CLU_141563_0_0_5"/>
<dbReference type="Gene3D" id="3.10.490.10">
    <property type="entry name" value="Gamma-glutamyl cyclotransferase-like"/>
    <property type="match status" value="1"/>
</dbReference>
<gene>
    <name evidence="2" type="ORF">Y88_1277</name>
</gene>
<dbReference type="STRING" id="983920.Y88_1277"/>
<feature type="domain" description="Gamma-glutamylcyclotransferase AIG2-like" evidence="1">
    <location>
        <begin position="13"/>
        <end position="114"/>
    </location>
</feature>
<dbReference type="InterPro" id="IPR009288">
    <property type="entry name" value="AIG2-like_dom"/>
</dbReference>
<dbReference type="OrthoDB" id="5070127at2"/>
<protein>
    <recommendedName>
        <fullName evidence="1">Gamma-glutamylcyclotransferase AIG2-like domain-containing protein</fullName>
    </recommendedName>
</protein>
<dbReference type="AlphaFoldDB" id="F1Z810"/>
<proteinExistence type="predicted"/>
<dbReference type="InParanoid" id="F1Z810"/>
<dbReference type="CDD" id="cd06661">
    <property type="entry name" value="GGCT_like"/>
    <property type="match status" value="1"/>
</dbReference>
<organism evidence="2 3">
    <name type="scientific">Novosphingobium nitrogenifigens DSM 19370</name>
    <dbReference type="NCBI Taxonomy" id="983920"/>
    <lineage>
        <taxon>Bacteria</taxon>
        <taxon>Pseudomonadati</taxon>
        <taxon>Pseudomonadota</taxon>
        <taxon>Alphaproteobacteria</taxon>
        <taxon>Sphingomonadales</taxon>
        <taxon>Sphingomonadaceae</taxon>
        <taxon>Novosphingobium</taxon>
    </lineage>
</organism>
<keyword evidence="3" id="KW-1185">Reference proteome</keyword>
<name>F1Z810_9SPHN</name>
<dbReference type="Proteomes" id="UP000004728">
    <property type="component" value="Unassembled WGS sequence"/>
</dbReference>
<evidence type="ECO:0000313" key="3">
    <source>
        <dbReference type="Proteomes" id="UP000004728"/>
    </source>
</evidence>
<dbReference type="SUPFAM" id="SSF110857">
    <property type="entry name" value="Gamma-glutamyl cyclotransferase-like"/>
    <property type="match status" value="1"/>
</dbReference>
<dbReference type="EMBL" id="AEWJ01000037">
    <property type="protein sequence ID" value="EGD59215.1"/>
    <property type="molecule type" value="Genomic_DNA"/>
</dbReference>
<dbReference type="InterPro" id="IPR013024">
    <property type="entry name" value="GGCT-like"/>
</dbReference>
<dbReference type="InterPro" id="IPR036568">
    <property type="entry name" value="GGCT-like_sf"/>
</dbReference>
<comment type="caution">
    <text evidence="2">The sequence shown here is derived from an EMBL/GenBank/DDBJ whole genome shotgun (WGS) entry which is preliminary data.</text>
</comment>
<dbReference type="eggNOG" id="COG2105">
    <property type="taxonomic scope" value="Bacteria"/>
</dbReference>
<sequence length="121" mass="13057">MTELNDADLRLATYGTLAPGRPNAHQLADLGGTWATGVVRGRLIAQGWGADLGFPGMVPDEDGEEIAVHLFYSSELPAHWPRLDAFEGEGYRRVPVQVLTEQGLVWASIYALAAGQLPQAE</sequence>
<accession>F1Z810</accession>
<evidence type="ECO:0000259" key="1">
    <source>
        <dbReference type="Pfam" id="PF06094"/>
    </source>
</evidence>
<dbReference type="RefSeq" id="WP_008065349.1">
    <property type="nucleotide sequence ID" value="NZ_AQWK01000001.1"/>
</dbReference>
<evidence type="ECO:0000313" key="2">
    <source>
        <dbReference type="EMBL" id="EGD59215.1"/>
    </source>
</evidence>